<comment type="similarity">
    <text evidence="4">Belongs to the GST superfamily.</text>
</comment>
<dbReference type="FunFam" id="1.20.1050.10:FF:000018">
    <property type="entry name" value="Glutathione S-transferase U20"/>
    <property type="match status" value="1"/>
</dbReference>
<dbReference type="InterPro" id="IPR040079">
    <property type="entry name" value="Glutathione_S-Trfase"/>
</dbReference>
<dbReference type="InterPro" id="IPR045074">
    <property type="entry name" value="GST_C_Tau"/>
</dbReference>
<dbReference type="EnsemblPlants" id="LPERR03G30880.1">
    <property type="protein sequence ID" value="LPERR03G30880.1"/>
    <property type="gene ID" value="LPERR03G30880"/>
</dbReference>
<dbReference type="PROSITE" id="PS50404">
    <property type="entry name" value="GST_NTER"/>
    <property type="match status" value="1"/>
</dbReference>
<comment type="catalytic activity">
    <reaction evidence="3 4">
        <text>RX + glutathione = an S-substituted glutathione + a halide anion + H(+)</text>
        <dbReference type="Rhea" id="RHEA:16437"/>
        <dbReference type="ChEBI" id="CHEBI:15378"/>
        <dbReference type="ChEBI" id="CHEBI:16042"/>
        <dbReference type="ChEBI" id="CHEBI:17792"/>
        <dbReference type="ChEBI" id="CHEBI:57925"/>
        <dbReference type="ChEBI" id="CHEBI:90779"/>
        <dbReference type="EC" id="2.5.1.18"/>
    </reaction>
</comment>
<sequence>MAAEKDLILLDFWVSPFGQRCRIAMSIKGLDYEYREEDLGNKSDLLLKSNPIHKKIPVLIHRGHGPICESLNILSYLDEAFPKSPQLLPAAGDAYKRATARFWADYVDKKVYDCGSRLWKLKGEGKEKAAAEMVEILRNLEAELGDKEFFSGGGEVGFVDVALVPFTSWFYSYEWYGGFSVEKVCPKLAAWARRCGEVDAVAKHLTSPEKVYDFIGVLRKKFGVE</sequence>
<comment type="function">
    <text evidence="4">Is involved in the conjugation of reduced glutathione to a wide number of exogenous and endogenous hydrophobic electrophiles.</text>
</comment>
<feature type="domain" description="GST C-terminal" evidence="6">
    <location>
        <begin position="93"/>
        <end position="214"/>
    </location>
</feature>
<dbReference type="HOGENOM" id="CLU_011226_18_2_1"/>
<dbReference type="SFLD" id="SFLDG01152">
    <property type="entry name" value="Main.3:_Omega-_and_Tau-like"/>
    <property type="match status" value="1"/>
</dbReference>
<evidence type="ECO:0000313" key="8">
    <source>
        <dbReference type="Proteomes" id="UP000032180"/>
    </source>
</evidence>
<evidence type="ECO:0000256" key="4">
    <source>
        <dbReference type="RuleBase" id="RU369102"/>
    </source>
</evidence>
<organism evidence="7 8">
    <name type="scientific">Leersia perrieri</name>
    <dbReference type="NCBI Taxonomy" id="77586"/>
    <lineage>
        <taxon>Eukaryota</taxon>
        <taxon>Viridiplantae</taxon>
        <taxon>Streptophyta</taxon>
        <taxon>Embryophyta</taxon>
        <taxon>Tracheophyta</taxon>
        <taxon>Spermatophyta</taxon>
        <taxon>Magnoliopsida</taxon>
        <taxon>Liliopsida</taxon>
        <taxon>Poales</taxon>
        <taxon>Poaceae</taxon>
        <taxon>BOP clade</taxon>
        <taxon>Oryzoideae</taxon>
        <taxon>Oryzeae</taxon>
        <taxon>Oryzinae</taxon>
        <taxon>Leersia</taxon>
    </lineage>
</organism>
<dbReference type="PROSITE" id="PS50405">
    <property type="entry name" value="GST_CTER"/>
    <property type="match status" value="1"/>
</dbReference>
<dbReference type="Pfam" id="PF13410">
    <property type="entry name" value="GST_C_2"/>
    <property type="match status" value="1"/>
</dbReference>
<feature type="domain" description="GST N-terminal" evidence="5">
    <location>
        <begin position="5"/>
        <end position="85"/>
    </location>
</feature>
<dbReference type="SUPFAM" id="SSF47616">
    <property type="entry name" value="GST C-terminal domain-like"/>
    <property type="match status" value="1"/>
</dbReference>
<dbReference type="SFLD" id="SFLDG00358">
    <property type="entry name" value="Main_(cytGST)"/>
    <property type="match status" value="1"/>
</dbReference>
<dbReference type="CDD" id="cd03058">
    <property type="entry name" value="GST_N_Tau"/>
    <property type="match status" value="1"/>
</dbReference>
<keyword evidence="8" id="KW-1185">Reference proteome</keyword>
<dbReference type="eggNOG" id="KOG0406">
    <property type="taxonomic scope" value="Eukaryota"/>
</dbReference>
<dbReference type="InterPro" id="IPR036282">
    <property type="entry name" value="Glutathione-S-Trfase_C_sf"/>
</dbReference>
<accession>A0A0D9VZV7</accession>
<dbReference type="InterPro" id="IPR045073">
    <property type="entry name" value="Omega/Tau-like"/>
</dbReference>
<dbReference type="GO" id="GO:0004364">
    <property type="term" value="F:glutathione transferase activity"/>
    <property type="evidence" value="ECO:0007669"/>
    <property type="project" value="UniProtKB-UniRule"/>
</dbReference>
<comment type="function">
    <text evidence="1">Conjugation of reduced glutathione to a wide number of exogenous and endogenous hydrophobic electrophiles.</text>
</comment>
<dbReference type="Proteomes" id="UP000032180">
    <property type="component" value="Chromosome 3"/>
</dbReference>
<name>A0A0D9VZV7_9ORYZ</name>
<keyword evidence="4" id="KW-0963">Cytoplasm</keyword>
<reference evidence="8" key="2">
    <citation type="submission" date="2013-12" db="EMBL/GenBank/DDBJ databases">
        <authorList>
            <person name="Yu Y."/>
            <person name="Lee S."/>
            <person name="de Baynast K."/>
            <person name="Wissotski M."/>
            <person name="Liu L."/>
            <person name="Talag J."/>
            <person name="Goicoechea J."/>
            <person name="Angelova A."/>
            <person name="Jetty R."/>
            <person name="Kudrna D."/>
            <person name="Golser W."/>
            <person name="Rivera L."/>
            <person name="Zhang J."/>
            <person name="Wing R."/>
        </authorList>
    </citation>
    <scope>NUCLEOTIDE SEQUENCE</scope>
</reference>
<evidence type="ECO:0000259" key="6">
    <source>
        <dbReference type="PROSITE" id="PS50405"/>
    </source>
</evidence>
<keyword evidence="2 4" id="KW-0808">Transferase</keyword>
<dbReference type="Gramene" id="LPERR03G30880.1">
    <property type="protein sequence ID" value="LPERR03G30880.1"/>
    <property type="gene ID" value="LPERR03G30880"/>
</dbReference>
<dbReference type="Gene3D" id="3.40.30.10">
    <property type="entry name" value="Glutaredoxin"/>
    <property type="match status" value="1"/>
</dbReference>
<dbReference type="STRING" id="77586.A0A0D9VZV7"/>
<dbReference type="SUPFAM" id="SSF52833">
    <property type="entry name" value="Thioredoxin-like"/>
    <property type="match status" value="1"/>
</dbReference>
<dbReference type="CDD" id="cd03185">
    <property type="entry name" value="GST_C_Tau"/>
    <property type="match status" value="1"/>
</dbReference>
<evidence type="ECO:0000256" key="1">
    <source>
        <dbReference type="ARBA" id="ARBA00003701"/>
    </source>
</evidence>
<evidence type="ECO:0000256" key="2">
    <source>
        <dbReference type="ARBA" id="ARBA00022679"/>
    </source>
</evidence>
<dbReference type="Gene3D" id="1.20.1050.10">
    <property type="match status" value="1"/>
</dbReference>
<dbReference type="InterPro" id="IPR004045">
    <property type="entry name" value="Glutathione_S-Trfase_N"/>
</dbReference>
<dbReference type="EC" id="2.5.1.18" evidence="4"/>
<evidence type="ECO:0000256" key="3">
    <source>
        <dbReference type="ARBA" id="ARBA00047960"/>
    </source>
</evidence>
<dbReference type="AlphaFoldDB" id="A0A0D9VZV7"/>
<dbReference type="SFLD" id="SFLDS00019">
    <property type="entry name" value="Glutathione_Transferase_(cytos"/>
    <property type="match status" value="1"/>
</dbReference>
<protein>
    <recommendedName>
        <fullName evidence="4">Glutathione S-transferase</fullName>
        <ecNumber evidence="4">2.5.1.18</ecNumber>
    </recommendedName>
</protein>
<dbReference type="InterPro" id="IPR036249">
    <property type="entry name" value="Thioredoxin-like_sf"/>
</dbReference>
<reference evidence="7 8" key="1">
    <citation type="submission" date="2012-08" db="EMBL/GenBank/DDBJ databases">
        <title>Oryza genome evolution.</title>
        <authorList>
            <person name="Wing R.A."/>
        </authorList>
    </citation>
    <scope>NUCLEOTIDE SEQUENCE</scope>
</reference>
<reference evidence="7" key="3">
    <citation type="submission" date="2015-04" db="UniProtKB">
        <authorList>
            <consortium name="EnsemblPlants"/>
        </authorList>
    </citation>
    <scope>IDENTIFICATION</scope>
</reference>
<dbReference type="PANTHER" id="PTHR11260">
    <property type="entry name" value="GLUTATHIONE S-TRANSFERASE, GST, SUPERFAMILY, GST DOMAIN CONTAINING"/>
    <property type="match status" value="1"/>
</dbReference>
<dbReference type="FunFam" id="3.40.30.10:FF:000014">
    <property type="entry name" value="Tau class glutathione S-transferase"/>
    <property type="match status" value="1"/>
</dbReference>
<dbReference type="GO" id="GO:0006749">
    <property type="term" value="P:glutathione metabolic process"/>
    <property type="evidence" value="ECO:0007669"/>
    <property type="project" value="InterPro"/>
</dbReference>
<dbReference type="GO" id="GO:0005829">
    <property type="term" value="C:cytosol"/>
    <property type="evidence" value="ECO:0007669"/>
    <property type="project" value="UniProtKB-SubCell"/>
</dbReference>
<dbReference type="InterPro" id="IPR010987">
    <property type="entry name" value="Glutathione-S-Trfase_C-like"/>
</dbReference>
<evidence type="ECO:0000259" key="5">
    <source>
        <dbReference type="PROSITE" id="PS50404"/>
    </source>
</evidence>
<proteinExistence type="inferred from homology"/>
<dbReference type="PANTHER" id="PTHR11260:SF732">
    <property type="entry name" value="GLUTATHIONE S-TRANSFERASE GSTU1-RELATED"/>
    <property type="match status" value="1"/>
</dbReference>
<comment type="subcellular location">
    <subcellularLocation>
        <location evidence="4">Cytoplasm</location>
        <location evidence="4">Cytosol</location>
    </subcellularLocation>
</comment>
<evidence type="ECO:0000313" key="7">
    <source>
        <dbReference type="EnsemblPlants" id="LPERR03G30880.1"/>
    </source>
</evidence>
<dbReference type="Pfam" id="PF13417">
    <property type="entry name" value="GST_N_3"/>
    <property type="match status" value="1"/>
</dbReference>